<dbReference type="AlphaFoldDB" id="A0A0K9PUI9"/>
<dbReference type="CDD" id="cd22162">
    <property type="entry name" value="F-box_AtSKIP3-like"/>
    <property type="match status" value="1"/>
</dbReference>
<sequence>MELELGRTSVLKLDELPQGCISHILSFTTPKDTCVCSAISTAFHSAAESDSVWNQFLPSDYQGVLSRAADHVRFSSKKNLFFQLCRSLLVDEGKSSFMLEKSTGYKCFMLSSEKLNIVWGDTPQYWTWHPLPQSRFSMVAELMNVCWLNVDGTVRSGELQANTVYVAYLIYTFSPHSFGFDTKHQEAMVKIADEVICDEILYLKRVVRQPRFEEVKYFPRLRDDNWMEIGLGEFLNEYRVEEEIKVVFREIKILYWKKGLIIEGIEFRPKQ</sequence>
<dbReference type="EMBL" id="LFYR01000647">
    <property type="protein sequence ID" value="KMZ71927.1"/>
    <property type="molecule type" value="Genomic_DNA"/>
</dbReference>
<gene>
    <name evidence="2" type="ORF">ZOSMA_171G00040</name>
</gene>
<organism evidence="2 3">
    <name type="scientific">Zostera marina</name>
    <name type="common">Eelgrass</name>
    <dbReference type="NCBI Taxonomy" id="29655"/>
    <lineage>
        <taxon>Eukaryota</taxon>
        <taxon>Viridiplantae</taxon>
        <taxon>Streptophyta</taxon>
        <taxon>Embryophyta</taxon>
        <taxon>Tracheophyta</taxon>
        <taxon>Spermatophyta</taxon>
        <taxon>Magnoliopsida</taxon>
        <taxon>Liliopsida</taxon>
        <taxon>Zosteraceae</taxon>
        <taxon>Zostera</taxon>
    </lineage>
</organism>
<dbReference type="Pfam" id="PF14299">
    <property type="entry name" value="PP2"/>
    <property type="match status" value="1"/>
</dbReference>
<dbReference type="PROSITE" id="PS50181">
    <property type="entry name" value="FBOX"/>
    <property type="match status" value="1"/>
</dbReference>
<name>A0A0K9PUI9_ZOSMR</name>
<evidence type="ECO:0000313" key="3">
    <source>
        <dbReference type="Proteomes" id="UP000036987"/>
    </source>
</evidence>
<dbReference type="Proteomes" id="UP000036987">
    <property type="component" value="Unassembled WGS sequence"/>
</dbReference>
<dbReference type="Gene3D" id="1.20.1280.50">
    <property type="match status" value="1"/>
</dbReference>
<evidence type="ECO:0000313" key="2">
    <source>
        <dbReference type="EMBL" id="KMZ71927.1"/>
    </source>
</evidence>
<feature type="domain" description="F-box" evidence="1">
    <location>
        <begin position="10"/>
        <end position="56"/>
    </location>
</feature>
<dbReference type="STRING" id="29655.A0A0K9PUI9"/>
<dbReference type="PANTHER" id="PTHR32278:SF111">
    <property type="entry name" value="F-BOX PROTEIN PP2-B12-RELATED"/>
    <property type="match status" value="1"/>
</dbReference>
<proteinExistence type="predicted"/>
<keyword evidence="3" id="KW-1185">Reference proteome</keyword>
<dbReference type="PANTHER" id="PTHR32278">
    <property type="entry name" value="F-BOX DOMAIN-CONTAINING PROTEIN"/>
    <property type="match status" value="1"/>
</dbReference>
<dbReference type="InterPro" id="IPR001810">
    <property type="entry name" value="F-box_dom"/>
</dbReference>
<evidence type="ECO:0000259" key="1">
    <source>
        <dbReference type="PROSITE" id="PS50181"/>
    </source>
</evidence>
<comment type="caution">
    <text evidence="2">The sequence shown here is derived from an EMBL/GenBank/DDBJ whole genome shotgun (WGS) entry which is preliminary data.</text>
</comment>
<dbReference type="SUPFAM" id="SSF81383">
    <property type="entry name" value="F-box domain"/>
    <property type="match status" value="1"/>
</dbReference>
<dbReference type="OMA" id="HIAWEND"/>
<dbReference type="SMART" id="SM00256">
    <property type="entry name" value="FBOX"/>
    <property type="match status" value="1"/>
</dbReference>
<accession>A0A0K9PUI9</accession>
<reference evidence="3" key="1">
    <citation type="journal article" date="2016" name="Nature">
        <title>The genome of the seagrass Zostera marina reveals angiosperm adaptation to the sea.</title>
        <authorList>
            <person name="Olsen J.L."/>
            <person name="Rouze P."/>
            <person name="Verhelst B."/>
            <person name="Lin Y.-C."/>
            <person name="Bayer T."/>
            <person name="Collen J."/>
            <person name="Dattolo E."/>
            <person name="De Paoli E."/>
            <person name="Dittami S."/>
            <person name="Maumus F."/>
            <person name="Michel G."/>
            <person name="Kersting A."/>
            <person name="Lauritano C."/>
            <person name="Lohaus R."/>
            <person name="Toepel M."/>
            <person name="Tonon T."/>
            <person name="Vanneste K."/>
            <person name="Amirebrahimi M."/>
            <person name="Brakel J."/>
            <person name="Bostroem C."/>
            <person name="Chovatia M."/>
            <person name="Grimwood J."/>
            <person name="Jenkins J.W."/>
            <person name="Jueterbock A."/>
            <person name="Mraz A."/>
            <person name="Stam W.T."/>
            <person name="Tice H."/>
            <person name="Bornberg-Bauer E."/>
            <person name="Green P.J."/>
            <person name="Pearson G.A."/>
            <person name="Procaccini G."/>
            <person name="Duarte C.M."/>
            <person name="Schmutz J."/>
            <person name="Reusch T.B.H."/>
            <person name="Van de Peer Y."/>
        </authorList>
    </citation>
    <scope>NUCLEOTIDE SEQUENCE [LARGE SCALE GENOMIC DNA]</scope>
    <source>
        <strain evidence="3">cv. Finnish</strain>
    </source>
</reference>
<dbReference type="Pfam" id="PF12937">
    <property type="entry name" value="F-box-like"/>
    <property type="match status" value="1"/>
</dbReference>
<dbReference type="InterPro" id="IPR025886">
    <property type="entry name" value="PP2-like"/>
</dbReference>
<protein>
    <submittedName>
        <fullName evidence="2">F-box protein PP2-B1</fullName>
    </submittedName>
</protein>
<dbReference type="InterPro" id="IPR036047">
    <property type="entry name" value="F-box-like_dom_sf"/>
</dbReference>
<dbReference type="OrthoDB" id="1927826at2759"/>